<organism evidence="1 2">
    <name type="scientific">Pseudodesulfovibrio nedwellii</name>
    <dbReference type="NCBI Taxonomy" id="2973072"/>
    <lineage>
        <taxon>Bacteria</taxon>
        <taxon>Pseudomonadati</taxon>
        <taxon>Thermodesulfobacteriota</taxon>
        <taxon>Desulfovibrionia</taxon>
        <taxon>Desulfovibrionales</taxon>
        <taxon>Desulfovibrionaceae</taxon>
    </lineage>
</organism>
<evidence type="ECO:0000313" key="1">
    <source>
        <dbReference type="EMBL" id="BDQ38271.1"/>
    </source>
</evidence>
<evidence type="ECO:0000313" key="2">
    <source>
        <dbReference type="Proteomes" id="UP001317742"/>
    </source>
</evidence>
<keyword evidence="2" id="KW-1185">Reference proteome</keyword>
<gene>
    <name evidence="1" type="ORF">SYK_26310</name>
</gene>
<accession>A0ABM8B381</accession>
<sequence length="61" mass="7074">MTTKFNPDAKDSMEKFPVPIDFGQWKKTWPGLLEGTSGSASNVWMSDIITPFDFDFHYHEF</sequence>
<proteinExistence type="predicted"/>
<reference evidence="1 2" key="1">
    <citation type="submission" date="2022-08" db="EMBL/GenBank/DDBJ databases">
        <title>Genome Sequence of the sulphate-reducing bacterium, Pseudodesulfovibrio sp. SYK.</title>
        <authorList>
            <person name="Kondo R."/>
            <person name="Kataoka T."/>
        </authorList>
    </citation>
    <scope>NUCLEOTIDE SEQUENCE [LARGE SCALE GENOMIC DNA]</scope>
    <source>
        <strain evidence="1 2">SYK</strain>
    </source>
</reference>
<protein>
    <submittedName>
        <fullName evidence="1">Uncharacterized protein</fullName>
    </submittedName>
</protein>
<dbReference type="RefSeq" id="WP_281760771.1">
    <property type="nucleotide sequence ID" value="NZ_AP026709.1"/>
</dbReference>
<name>A0ABM8B381_9BACT</name>
<dbReference type="EMBL" id="AP026709">
    <property type="protein sequence ID" value="BDQ38271.1"/>
    <property type="molecule type" value="Genomic_DNA"/>
</dbReference>
<dbReference type="Proteomes" id="UP001317742">
    <property type="component" value="Chromosome"/>
</dbReference>